<proteinExistence type="evidence at transcript level"/>
<dbReference type="Gene3D" id="3.10.200.10">
    <property type="entry name" value="Alpha carbonic anhydrase"/>
    <property type="match status" value="1"/>
</dbReference>
<evidence type="ECO:0000259" key="8">
    <source>
        <dbReference type="PROSITE" id="PS51144"/>
    </source>
</evidence>
<organism evidence="9">
    <name type="scientific">Amblyomma maculatum</name>
    <name type="common">Gulf Coast tick</name>
    <dbReference type="NCBI Taxonomy" id="34609"/>
    <lineage>
        <taxon>Eukaryota</taxon>
        <taxon>Metazoa</taxon>
        <taxon>Ecdysozoa</taxon>
        <taxon>Arthropoda</taxon>
        <taxon>Chelicerata</taxon>
        <taxon>Arachnida</taxon>
        <taxon>Acari</taxon>
        <taxon>Parasitiformes</taxon>
        <taxon>Ixodida</taxon>
        <taxon>Ixodoidea</taxon>
        <taxon>Ixodidae</taxon>
        <taxon>Amblyomminae</taxon>
        <taxon>Amblyomma</taxon>
    </lineage>
</organism>
<dbReference type="PANTHER" id="PTHR18952">
    <property type="entry name" value="CARBONIC ANHYDRASE"/>
    <property type="match status" value="1"/>
</dbReference>
<sequence length="238" mass="25756">MDNMCSKGLVQSPIKIADAKPATPPIELVVDYSAQLKTFGFAKDKFLRMTINDTGPKLTLGADKYNLKEVHFRIGADNTKGSEHEVGGSSAALEIQFVHIKDGMESLGTALMTPGNVLVMSALYKVLTGRQADDTDKADPTPDTVLTTIASNFDEKEGSIKAVKLSNALVTGNLKEFYTYKGSMTYPPCTEDVSWVVLSEPIVLADPTLKAIREKSPQPCSRPPKEATDGHNVTKHKA</sequence>
<keyword evidence="5" id="KW-0456">Lyase</keyword>
<dbReference type="InterPro" id="IPR036398">
    <property type="entry name" value="CA_dom_sf"/>
</dbReference>
<evidence type="ECO:0000256" key="1">
    <source>
        <dbReference type="ARBA" id="ARBA00010718"/>
    </source>
</evidence>
<dbReference type="SMART" id="SM01057">
    <property type="entry name" value="Carb_anhydrase"/>
    <property type="match status" value="1"/>
</dbReference>
<dbReference type="PROSITE" id="PS51144">
    <property type="entry name" value="ALPHA_CA_2"/>
    <property type="match status" value="1"/>
</dbReference>
<dbReference type="AlphaFoldDB" id="G3MQA7"/>
<feature type="domain" description="Alpha-carbonic anhydrase" evidence="8">
    <location>
        <begin position="1"/>
        <end position="238"/>
    </location>
</feature>
<keyword evidence="3" id="KW-0479">Metal-binding</keyword>
<evidence type="ECO:0000256" key="2">
    <source>
        <dbReference type="ARBA" id="ARBA00012925"/>
    </source>
</evidence>
<dbReference type="Pfam" id="PF00194">
    <property type="entry name" value="Carb_anhydrase"/>
    <property type="match status" value="1"/>
</dbReference>
<evidence type="ECO:0000256" key="5">
    <source>
        <dbReference type="ARBA" id="ARBA00023239"/>
    </source>
</evidence>
<accession>G3MQA7</accession>
<comment type="similarity">
    <text evidence="1">Belongs to the alpha-carbonic anhydrase family.</text>
</comment>
<evidence type="ECO:0000313" key="9">
    <source>
        <dbReference type="EMBL" id="AEO35675.1"/>
    </source>
</evidence>
<protein>
    <recommendedName>
        <fullName evidence="2">carbonic anhydrase</fullName>
        <ecNumber evidence="2">4.2.1.1</ecNumber>
    </recommendedName>
</protein>
<evidence type="ECO:0000256" key="6">
    <source>
        <dbReference type="ARBA" id="ARBA00048348"/>
    </source>
</evidence>
<dbReference type="InterPro" id="IPR001148">
    <property type="entry name" value="CA_dom"/>
</dbReference>
<evidence type="ECO:0000256" key="4">
    <source>
        <dbReference type="ARBA" id="ARBA00022833"/>
    </source>
</evidence>
<comment type="catalytic activity">
    <reaction evidence="6">
        <text>hydrogencarbonate + H(+) = CO2 + H2O</text>
        <dbReference type="Rhea" id="RHEA:10748"/>
        <dbReference type="ChEBI" id="CHEBI:15377"/>
        <dbReference type="ChEBI" id="CHEBI:15378"/>
        <dbReference type="ChEBI" id="CHEBI:16526"/>
        <dbReference type="ChEBI" id="CHEBI:17544"/>
        <dbReference type="EC" id="4.2.1.1"/>
    </reaction>
</comment>
<keyword evidence="4" id="KW-0862">Zinc</keyword>
<dbReference type="CDD" id="cd00326">
    <property type="entry name" value="alpha_CA"/>
    <property type="match status" value="1"/>
</dbReference>
<dbReference type="SUPFAM" id="SSF51069">
    <property type="entry name" value="Carbonic anhydrase"/>
    <property type="match status" value="1"/>
</dbReference>
<dbReference type="EC" id="4.2.1.1" evidence="2"/>
<dbReference type="EMBL" id="JO844058">
    <property type="protein sequence ID" value="AEO35675.1"/>
    <property type="molecule type" value="mRNA"/>
</dbReference>
<evidence type="ECO:0000256" key="3">
    <source>
        <dbReference type="ARBA" id="ARBA00022723"/>
    </source>
</evidence>
<dbReference type="PANTHER" id="PTHR18952:SF265">
    <property type="entry name" value="CARBONIC ANHYDRASE"/>
    <property type="match status" value="1"/>
</dbReference>
<dbReference type="InterPro" id="IPR023561">
    <property type="entry name" value="Carbonic_anhydrase_a-class"/>
</dbReference>
<evidence type="ECO:0000256" key="7">
    <source>
        <dbReference type="SAM" id="MobiDB-lite"/>
    </source>
</evidence>
<dbReference type="GO" id="GO:0008270">
    <property type="term" value="F:zinc ion binding"/>
    <property type="evidence" value="ECO:0007669"/>
    <property type="project" value="InterPro"/>
</dbReference>
<reference evidence="9" key="1">
    <citation type="journal article" date="2011" name="PLoS ONE">
        <title>A deep insight into the sialotranscriptome of the gulf coast tick, Amblyomma maculatum.</title>
        <authorList>
            <person name="Karim S."/>
            <person name="Singh P."/>
            <person name="Ribeiro J.M."/>
        </authorList>
    </citation>
    <scope>NUCLEOTIDE SEQUENCE</scope>
    <source>
        <tissue evidence="9">Salivary gland</tissue>
    </source>
</reference>
<dbReference type="GO" id="GO:0004089">
    <property type="term" value="F:carbonate dehydratase activity"/>
    <property type="evidence" value="ECO:0007669"/>
    <property type="project" value="UniProtKB-EC"/>
</dbReference>
<name>G3MQA7_AMBMU</name>
<feature type="region of interest" description="Disordered" evidence="7">
    <location>
        <begin position="213"/>
        <end position="238"/>
    </location>
</feature>